<dbReference type="InterPro" id="IPR002869">
    <property type="entry name" value="Pyrv_flavodox_OxRed_cen"/>
</dbReference>
<dbReference type="SUPFAM" id="SSF52518">
    <property type="entry name" value="Thiamin diphosphate-binding fold (THDP-binding)"/>
    <property type="match status" value="3"/>
</dbReference>
<dbReference type="Gene3D" id="3.40.920.10">
    <property type="entry name" value="Pyruvate-ferredoxin oxidoreductase, PFOR, domain III"/>
    <property type="match status" value="1"/>
</dbReference>
<evidence type="ECO:0000256" key="2">
    <source>
        <dbReference type="ARBA" id="ARBA00022448"/>
    </source>
</evidence>
<accession>A0A2N9JJM3</accession>
<dbReference type="PROSITE" id="PS51379">
    <property type="entry name" value="4FE4S_FER_2"/>
    <property type="match status" value="2"/>
</dbReference>
<dbReference type="GO" id="GO:0016903">
    <property type="term" value="F:oxidoreductase activity, acting on the aldehyde or oxo group of donors"/>
    <property type="evidence" value="ECO:0007669"/>
    <property type="project" value="InterPro"/>
</dbReference>
<dbReference type="CDD" id="cd03377">
    <property type="entry name" value="TPP_PFOR_PNO"/>
    <property type="match status" value="1"/>
</dbReference>
<evidence type="ECO:0000256" key="1">
    <source>
        <dbReference type="ARBA" id="ARBA00009032"/>
    </source>
</evidence>
<dbReference type="Pfam" id="PF02775">
    <property type="entry name" value="TPP_enzyme_C"/>
    <property type="match status" value="1"/>
</dbReference>
<organism evidence="11 12">
    <name type="scientific">Micropruina glycogenica</name>
    <dbReference type="NCBI Taxonomy" id="75385"/>
    <lineage>
        <taxon>Bacteria</taxon>
        <taxon>Bacillati</taxon>
        <taxon>Actinomycetota</taxon>
        <taxon>Actinomycetes</taxon>
        <taxon>Propionibacteriales</taxon>
        <taxon>Nocardioidaceae</taxon>
        <taxon>Micropruina</taxon>
    </lineage>
</organism>
<keyword evidence="6 11" id="KW-0560">Oxidoreductase</keyword>
<dbReference type="CDD" id="cd07034">
    <property type="entry name" value="TPP_PYR_PFOR_IOR-alpha_like"/>
    <property type="match status" value="1"/>
</dbReference>
<evidence type="ECO:0000256" key="6">
    <source>
        <dbReference type="ARBA" id="ARBA00023002"/>
    </source>
</evidence>
<keyword evidence="5" id="KW-0249">Electron transport</keyword>
<sequence>MRAIIDGNEAAASVAYRLNELCSIYPITPSSTMAELADEWSAQRRRNIFGTVPTVIEMQSEGGAAGALHGALQGGAMSTTFTASQGLLLMIPNMYKIAGELTSTVLHVAARSLAAQGLSIFGDHQDVMAVRQTGFALLSSASVQEAHDLAAVAQVATLRSRIPFLHFFDGFRTSHELNTLEMLSDDDLAVLVDEHLVREHRRRALSPEHPIIRGTAQNPDTYFQSRETVNPFYLAVPGIVQQAMDDFAALTGRQYKLVEYHGHPEADRVIVIMGSGGQTVKQAIDHLAEQGQRVGCVQVRLYRPFPTEELLAAIPASATRIAVLDRTKEPGAGGEPLFLDVVAALGEAYASKQLRHAGTEIPEQARHADPRHPGERRDDDPTTDRPMPLVIGGRYGLSSKEFTPPMVVGIFDELALDRPRPRFTVGINDDVTHLSLPYAAELDLEDPHTHRAVFYGLGSDGTVGANKNTIKILGGTGDFYAQGYFVYDSKKSGSRTVSHLRFGDKPIEAPYLVSKAGFIGCHHWSILDRVDVLEFARPGTVLLINAPYPPADVFARLPRDMQQRIIDLGIELWTIDAGAVARAAGMGNRTNTVLQTCFFAISKVLEPDVAIEKVKAAIRKTYARKGADVVARNEAAVDASVASLHRVPVPAAPVGDAERIPPVPAEAPEFVRTVTASMLAGTGDLLPVSALPVDGSYPSGTTKYEKRNISEIIAVWDPEACIQCGNCAFVCPHAVLRAKYYKDDALADAPPDFLSAPLNAAGFPGSRYTLQVYAEDCTGCGLCVEACPVKPIKTPDRRAINLAPVLERSTEKANVDFFETLPVNKRSRIDFATVRGTQFLEPLFEFSGACSGCGETPYLKLLTQLFGGRASVANATGCSSIYGGNLPTTPWSRNKYGRGPAWSNSLFEDNAEFGLGLRLAADLQTDLARQRLDALRPELGDELVELVLTAPQQYESDLTHQRARVEHLKRLLDEMLTTGRSPQHVTLLFPLEVFRAHGGHVEMVGRRPVPTGEAEFETHTEVPADTPLDGARLRLIEDLRSVADHLLRRSVWIVGGDGWAYDIGSAGVDHVLASGRDVNVLVLDTEVYSNTGGQASKSTPMGAVAKFAAAGKTTYKKDLAMQAIAYGNVYVARVAMGADPQQTLRALREAEMYAGPSLILAYSHCIAHGIDMRKGLDQQYLAVNSGHWPLMRFNPVLREANKNPFLLDSPRPRVPLRDYHKNELRFRMLANTHPDEAERMLQLGQDQVLRRFAEYEQLASSDANMFAQGAR</sequence>
<dbReference type="GO" id="GO:0022900">
    <property type="term" value="P:electron transport chain"/>
    <property type="evidence" value="ECO:0007669"/>
    <property type="project" value="InterPro"/>
</dbReference>
<dbReference type="GO" id="GO:0051539">
    <property type="term" value="F:4 iron, 4 sulfur cluster binding"/>
    <property type="evidence" value="ECO:0007669"/>
    <property type="project" value="UniProtKB-KW"/>
</dbReference>
<dbReference type="InterPro" id="IPR011895">
    <property type="entry name" value="Pyrv_flavodox_OxRed"/>
</dbReference>
<feature type="compositionally biased region" description="Basic and acidic residues" evidence="9">
    <location>
        <begin position="363"/>
        <end position="383"/>
    </location>
</feature>
<evidence type="ECO:0000259" key="10">
    <source>
        <dbReference type="PROSITE" id="PS51379"/>
    </source>
</evidence>
<evidence type="ECO:0000313" key="12">
    <source>
        <dbReference type="Proteomes" id="UP000238164"/>
    </source>
</evidence>
<dbReference type="SUPFAM" id="SSF54862">
    <property type="entry name" value="4Fe-4S ferredoxins"/>
    <property type="match status" value="1"/>
</dbReference>
<gene>
    <name evidence="11" type="ORF">MPLG2_2718</name>
</gene>
<dbReference type="FunFam" id="3.40.50.920:FF:000007">
    <property type="entry name" value="Pyruvate:ferredoxin (Flavodoxin) oxidoreductase"/>
    <property type="match status" value="1"/>
</dbReference>
<dbReference type="SUPFAM" id="SSF52922">
    <property type="entry name" value="TK C-terminal domain-like"/>
    <property type="match status" value="1"/>
</dbReference>
<reference evidence="11 12" key="1">
    <citation type="submission" date="2018-02" db="EMBL/GenBank/DDBJ databases">
        <authorList>
            <person name="Cohen D.B."/>
            <person name="Kent A.D."/>
        </authorList>
    </citation>
    <scope>NUCLEOTIDE SEQUENCE [LARGE SCALE GENOMIC DNA]</scope>
    <source>
        <strain evidence="11">1</strain>
    </source>
</reference>
<dbReference type="PANTHER" id="PTHR32154">
    <property type="entry name" value="PYRUVATE-FLAVODOXIN OXIDOREDUCTASE-RELATED"/>
    <property type="match status" value="1"/>
</dbReference>
<evidence type="ECO:0000313" key="11">
    <source>
        <dbReference type="EMBL" id="SPD87748.1"/>
    </source>
</evidence>
<dbReference type="GO" id="GO:0030976">
    <property type="term" value="F:thiamine pyrophosphate binding"/>
    <property type="evidence" value="ECO:0007669"/>
    <property type="project" value="InterPro"/>
</dbReference>
<dbReference type="InterPro" id="IPR017896">
    <property type="entry name" value="4Fe4S_Fe-S-bd"/>
</dbReference>
<dbReference type="InterPro" id="IPR037112">
    <property type="entry name" value="Pyrv-flavodox_OxR_EKR_sf"/>
</dbReference>
<dbReference type="GO" id="GO:0005506">
    <property type="term" value="F:iron ion binding"/>
    <property type="evidence" value="ECO:0007669"/>
    <property type="project" value="InterPro"/>
</dbReference>
<dbReference type="InterPro" id="IPR002880">
    <property type="entry name" value="Pyrv_Fd/Flavodoxin_OxRdtase_N"/>
</dbReference>
<dbReference type="PROSITE" id="PS00198">
    <property type="entry name" value="4FE4S_FER_1"/>
    <property type="match status" value="2"/>
</dbReference>
<dbReference type="Gene3D" id="3.30.70.20">
    <property type="match status" value="1"/>
</dbReference>
<dbReference type="GO" id="GO:0006979">
    <property type="term" value="P:response to oxidative stress"/>
    <property type="evidence" value="ECO:0007669"/>
    <property type="project" value="TreeGrafter"/>
</dbReference>
<keyword evidence="4" id="KW-0479">Metal-binding</keyword>
<dbReference type="InterPro" id="IPR029061">
    <property type="entry name" value="THDP-binding"/>
</dbReference>
<dbReference type="FunFam" id="3.40.920.10:FF:000001">
    <property type="entry name" value="Pyruvate:ferredoxin (Flavodoxin) oxidoreductase"/>
    <property type="match status" value="1"/>
</dbReference>
<proteinExistence type="inferred from homology"/>
<feature type="domain" description="4Fe-4S ferredoxin-type" evidence="10">
    <location>
        <begin position="712"/>
        <end position="741"/>
    </location>
</feature>
<comment type="similarity">
    <text evidence="1">Belongs to the pyruvate:ferredoxin/flavodoxin oxidoreductase family.</text>
</comment>
<dbReference type="NCBIfam" id="TIGR02176">
    <property type="entry name" value="pyruv_ox_red"/>
    <property type="match status" value="1"/>
</dbReference>
<keyword evidence="12" id="KW-1185">Reference proteome</keyword>
<dbReference type="Pfam" id="PF01558">
    <property type="entry name" value="POR"/>
    <property type="match status" value="1"/>
</dbReference>
<dbReference type="InterPro" id="IPR011766">
    <property type="entry name" value="TPP_enzyme_TPP-bd"/>
</dbReference>
<evidence type="ECO:0000256" key="8">
    <source>
        <dbReference type="ARBA" id="ARBA00023014"/>
    </source>
</evidence>
<dbReference type="Pfam" id="PF10371">
    <property type="entry name" value="EKR"/>
    <property type="match status" value="1"/>
</dbReference>
<dbReference type="Pfam" id="PF12838">
    <property type="entry name" value="Fer4_7"/>
    <property type="match status" value="1"/>
</dbReference>
<keyword evidence="7" id="KW-0408">Iron</keyword>
<keyword evidence="3" id="KW-0004">4Fe-4S</keyword>
<dbReference type="InterPro" id="IPR019456">
    <property type="entry name" value="Pyrv-flavodox_OxRtase_EKR"/>
</dbReference>
<dbReference type="InterPro" id="IPR017900">
    <property type="entry name" value="4Fe4S_Fe_S_CS"/>
</dbReference>
<evidence type="ECO:0000256" key="5">
    <source>
        <dbReference type="ARBA" id="ARBA00022982"/>
    </source>
</evidence>
<dbReference type="InterPro" id="IPR050722">
    <property type="entry name" value="Pyruvate:ferred/Flavod_OxRd"/>
</dbReference>
<feature type="domain" description="4Fe-4S ferredoxin-type" evidence="10">
    <location>
        <begin position="768"/>
        <end position="797"/>
    </location>
</feature>
<dbReference type="EMBL" id="LT985188">
    <property type="protein sequence ID" value="SPD87748.1"/>
    <property type="molecule type" value="Genomic_DNA"/>
</dbReference>
<dbReference type="Gene3D" id="3.40.50.920">
    <property type="match status" value="1"/>
</dbReference>
<protein>
    <submittedName>
        <fullName evidence="11">Putative pyruvate-ferredoxin/flavodoxin oxidoreductase (NifJ)</fullName>
        <ecNumber evidence="11">1.2.7.-</ecNumber>
    </submittedName>
</protein>
<evidence type="ECO:0000256" key="4">
    <source>
        <dbReference type="ARBA" id="ARBA00022723"/>
    </source>
</evidence>
<dbReference type="SUPFAM" id="SSF53323">
    <property type="entry name" value="Pyruvate-ferredoxin oxidoreductase, PFOR, domain III"/>
    <property type="match status" value="1"/>
</dbReference>
<evidence type="ECO:0000256" key="9">
    <source>
        <dbReference type="SAM" id="MobiDB-lite"/>
    </source>
</evidence>
<keyword evidence="11" id="KW-0670">Pyruvate</keyword>
<dbReference type="KEGG" id="mgg:MPLG2_2718"/>
<dbReference type="Pfam" id="PF17147">
    <property type="entry name" value="PFOR_II"/>
    <property type="match status" value="1"/>
</dbReference>
<name>A0A2N9JJM3_9ACTN</name>
<dbReference type="AlphaFoldDB" id="A0A2N9JJM3"/>
<dbReference type="Proteomes" id="UP000238164">
    <property type="component" value="Chromosome 1"/>
</dbReference>
<dbReference type="InterPro" id="IPR033412">
    <property type="entry name" value="PFOR_II"/>
</dbReference>
<dbReference type="GO" id="GO:0000287">
    <property type="term" value="F:magnesium ion binding"/>
    <property type="evidence" value="ECO:0007669"/>
    <property type="project" value="UniProtKB-ARBA"/>
</dbReference>
<dbReference type="Gene3D" id="3.40.50.970">
    <property type="match status" value="2"/>
</dbReference>
<dbReference type="PANTHER" id="PTHR32154:SF0">
    <property type="entry name" value="PYRUVATE-FLAVODOXIN OXIDOREDUCTASE-RELATED"/>
    <property type="match status" value="1"/>
</dbReference>
<dbReference type="EC" id="1.2.7.-" evidence="11"/>
<dbReference type="Gene3D" id="4.10.780.10">
    <property type="entry name" value="Pyruvate-flavodoxin oxidoreductase, EKR domain"/>
    <property type="match status" value="1"/>
</dbReference>
<evidence type="ECO:0000256" key="7">
    <source>
        <dbReference type="ARBA" id="ARBA00023004"/>
    </source>
</evidence>
<keyword evidence="2" id="KW-0813">Transport</keyword>
<dbReference type="InterPro" id="IPR009014">
    <property type="entry name" value="Transketo_C/PFOR_II"/>
</dbReference>
<dbReference type="SMART" id="SM00890">
    <property type="entry name" value="EKR"/>
    <property type="match status" value="1"/>
</dbReference>
<keyword evidence="8" id="KW-0411">Iron-sulfur</keyword>
<feature type="region of interest" description="Disordered" evidence="9">
    <location>
        <begin position="355"/>
        <end position="387"/>
    </location>
</feature>
<evidence type="ECO:0000256" key="3">
    <source>
        <dbReference type="ARBA" id="ARBA00022485"/>
    </source>
</evidence>
<dbReference type="Pfam" id="PF01855">
    <property type="entry name" value="POR_N"/>
    <property type="match status" value="1"/>
</dbReference>
<dbReference type="InterPro" id="IPR019752">
    <property type="entry name" value="Pyrv/ketoisovalerate_OxRed_cat"/>
</dbReference>
<dbReference type="FunFam" id="3.40.50.970:FF:000012">
    <property type="entry name" value="Pyruvate:ferredoxin (Flavodoxin) oxidoreductase"/>
    <property type="match status" value="1"/>
</dbReference>